<accession>A0ABR5FCA9</accession>
<dbReference type="PROSITE" id="PS00622">
    <property type="entry name" value="HTH_LUXR_1"/>
    <property type="match status" value="1"/>
</dbReference>
<evidence type="ECO:0000259" key="4">
    <source>
        <dbReference type="PROSITE" id="PS50043"/>
    </source>
</evidence>
<organism evidence="5 6">
    <name type="scientific">Mycolicibacter heraklionensis</name>
    <dbReference type="NCBI Taxonomy" id="512402"/>
    <lineage>
        <taxon>Bacteria</taxon>
        <taxon>Bacillati</taxon>
        <taxon>Actinomycetota</taxon>
        <taxon>Actinomycetes</taxon>
        <taxon>Mycobacteriales</taxon>
        <taxon>Mycobacteriaceae</taxon>
        <taxon>Mycolicibacter</taxon>
    </lineage>
</organism>
<dbReference type="CDD" id="cd06170">
    <property type="entry name" value="LuxR_C_like"/>
    <property type="match status" value="1"/>
</dbReference>
<dbReference type="PRINTS" id="PR00038">
    <property type="entry name" value="HTHLUXR"/>
</dbReference>
<dbReference type="SUPFAM" id="SSF52540">
    <property type="entry name" value="P-loop containing nucleoside triphosphate hydrolases"/>
    <property type="match status" value="1"/>
</dbReference>
<evidence type="ECO:0000256" key="3">
    <source>
        <dbReference type="ARBA" id="ARBA00023163"/>
    </source>
</evidence>
<dbReference type="SMART" id="SM00421">
    <property type="entry name" value="HTH_LUXR"/>
    <property type="match status" value="1"/>
</dbReference>
<comment type="caution">
    <text evidence="5">The sequence shown here is derived from an EMBL/GenBank/DDBJ whole genome shotgun (WGS) entry which is preliminary data.</text>
</comment>
<reference evidence="5 6" key="1">
    <citation type="submission" date="2015-05" db="EMBL/GenBank/DDBJ databases">
        <title>Genome sequence of Mycobacterium heraklionense Davo strain.</title>
        <authorList>
            <person name="Greninger A.L."/>
            <person name="Cunningham G."/>
            <person name="Miller S."/>
        </authorList>
    </citation>
    <scope>NUCLEOTIDE SEQUENCE [LARGE SCALE GENOMIC DNA]</scope>
    <source>
        <strain evidence="5 6">Davo</strain>
    </source>
</reference>
<proteinExistence type="predicted"/>
<dbReference type="InterPro" id="IPR016032">
    <property type="entry name" value="Sig_transdc_resp-reg_C-effctor"/>
</dbReference>
<dbReference type="SUPFAM" id="SSF46894">
    <property type="entry name" value="C-terminal effector domain of the bipartite response regulators"/>
    <property type="match status" value="1"/>
</dbReference>
<dbReference type="Pfam" id="PF00196">
    <property type="entry name" value="GerE"/>
    <property type="match status" value="1"/>
</dbReference>
<evidence type="ECO:0000313" key="6">
    <source>
        <dbReference type="Proteomes" id="UP000036464"/>
    </source>
</evidence>
<dbReference type="InterPro" id="IPR041664">
    <property type="entry name" value="AAA_16"/>
</dbReference>
<name>A0ABR5FCA9_9MYCO</name>
<keyword evidence="2" id="KW-0238">DNA-binding</keyword>
<dbReference type="Proteomes" id="UP000036464">
    <property type="component" value="Unassembled WGS sequence"/>
</dbReference>
<evidence type="ECO:0000256" key="1">
    <source>
        <dbReference type="ARBA" id="ARBA00023015"/>
    </source>
</evidence>
<feature type="domain" description="HTH luxR-type" evidence="4">
    <location>
        <begin position="810"/>
        <end position="875"/>
    </location>
</feature>
<keyword evidence="6" id="KW-1185">Reference proteome</keyword>
<dbReference type="PROSITE" id="PS50043">
    <property type="entry name" value="HTH_LUXR_2"/>
    <property type="match status" value="1"/>
</dbReference>
<dbReference type="Gene3D" id="1.10.10.10">
    <property type="entry name" value="Winged helix-like DNA-binding domain superfamily/Winged helix DNA-binding domain"/>
    <property type="match status" value="1"/>
</dbReference>
<dbReference type="Pfam" id="PF13191">
    <property type="entry name" value="AAA_16"/>
    <property type="match status" value="1"/>
</dbReference>
<dbReference type="Gene3D" id="3.40.50.300">
    <property type="entry name" value="P-loop containing nucleotide triphosphate hydrolases"/>
    <property type="match status" value="1"/>
</dbReference>
<evidence type="ECO:0000313" key="5">
    <source>
        <dbReference type="EMBL" id="KLO27161.1"/>
    </source>
</evidence>
<dbReference type="InterPro" id="IPR036388">
    <property type="entry name" value="WH-like_DNA-bd_sf"/>
</dbReference>
<evidence type="ECO:0000256" key="2">
    <source>
        <dbReference type="ARBA" id="ARBA00023125"/>
    </source>
</evidence>
<dbReference type="InterPro" id="IPR027417">
    <property type="entry name" value="P-loop_NTPase"/>
</dbReference>
<protein>
    <recommendedName>
        <fullName evidence="4">HTH luxR-type domain-containing protein</fullName>
    </recommendedName>
</protein>
<dbReference type="PANTHER" id="PTHR44688:SF16">
    <property type="entry name" value="DNA-BINDING TRANSCRIPTIONAL ACTIVATOR DEVR_DOSR"/>
    <property type="match status" value="1"/>
</dbReference>
<gene>
    <name evidence="5" type="ORF">ABW16_17745</name>
</gene>
<keyword evidence="3" id="KW-0804">Transcription</keyword>
<keyword evidence="1" id="KW-0805">Transcription regulation</keyword>
<dbReference type="InterPro" id="IPR000792">
    <property type="entry name" value="Tscrpt_reg_LuxR_C"/>
</dbReference>
<sequence>MTSGASRWPLTGREDELRLLTEALNADGEGYIGAAILGSAGVGKSRLATEAASVARASGATVRWAVGTQSTQAIPLAAFAEWAGGTGDAPSVHVIGEVIDALTAVPSGPVVVVIDDAQFLDALSALVVHQLVLRRAAHVMITVRSGSEVPDLVTALWKDRRLLLMELQPLSRRESDLLLESALDGPVDAGCAQRMWELTCGNVLYLRHLVEQECAAGRLAARDERWFWTGSPAASASLLALITSHVGSVPEAVLDVVDLVAVSEPVDANVLSVLADSDAMEQAERRGLITMTAPGERTVRIGHPLYGEIRRNQCGPLRMRRLRGRVARALIDSTDSDVDALIRAGVLWAESDLPPNPDLSLRAAAAAFQRLDLPLVERLVQPARQHGLVQAHILYAYVLNLMSRAEEAEAIFGAVDLAALEEDQRCNVMTVRAANCLWPMSKPELSWRLVDEALSQHPQNRSVQQTLQAVRSIQLASAARPREAIAAARTVDLPRLPAVAGLVAVWALVIALGDIGRIAEATRAAATGYALAATSPEATYPGVGLADHHVTALLVAGRIREAQATAAETRRRCADMPGIASTVATAISGLAALGEGDLRAAQQQMTTANAIFAELGEPSTLCYRFSIVTVEVFARLGELDAATAALATMTRLKHPAFAYLEPDRLLATAWVAAARGAVSPAIAAAFQAAEYARDHEQWAREVLCLQTACQFGDKRSAARLAELNHLVEGPRADAAAVLAAAVAAGDGDMFGEASDRFEQMGDMLCAADASAHAALAYRNRGHRGSALTAAGRAQRLARDSGGAVSPVLRRVVQPLPLTDREREIISLVSQGLSNRQIAEVLSVSTRTVEGHLYRATARTGVGSRAQLAALLGEFSAPSA</sequence>
<dbReference type="PANTHER" id="PTHR44688">
    <property type="entry name" value="DNA-BINDING TRANSCRIPTIONAL ACTIVATOR DEVR_DOSR"/>
    <property type="match status" value="1"/>
</dbReference>
<dbReference type="EMBL" id="LDPO01000016">
    <property type="protein sequence ID" value="KLO27161.1"/>
    <property type="molecule type" value="Genomic_DNA"/>
</dbReference>